<dbReference type="PANTHER" id="PTHR30346:SF28">
    <property type="entry name" value="HTH-TYPE TRANSCRIPTIONAL REGULATOR CYNR"/>
    <property type="match status" value="1"/>
</dbReference>
<dbReference type="Pfam" id="PF03466">
    <property type="entry name" value="LysR_substrate"/>
    <property type="match status" value="1"/>
</dbReference>
<keyword evidence="7" id="KW-1185">Reference proteome</keyword>
<dbReference type="Proteomes" id="UP000242367">
    <property type="component" value="Unassembled WGS sequence"/>
</dbReference>
<dbReference type="GO" id="GO:0003677">
    <property type="term" value="F:DNA binding"/>
    <property type="evidence" value="ECO:0007669"/>
    <property type="project" value="UniProtKB-KW"/>
</dbReference>
<organism evidence="6 7">
    <name type="scientific">Actinomadura rubteroloni</name>
    <dbReference type="NCBI Taxonomy" id="1926885"/>
    <lineage>
        <taxon>Bacteria</taxon>
        <taxon>Bacillati</taxon>
        <taxon>Actinomycetota</taxon>
        <taxon>Actinomycetes</taxon>
        <taxon>Streptosporangiales</taxon>
        <taxon>Thermomonosporaceae</taxon>
        <taxon>Actinomadura</taxon>
    </lineage>
</organism>
<evidence type="ECO:0000256" key="1">
    <source>
        <dbReference type="ARBA" id="ARBA00009437"/>
    </source>
</evidence>
<feature type="domain" description="HTH lysR-type" evidence="5">
    <location>
        <begin position="3"/>
        <end position="60"/>
    </location>
</feature>
<reference evidence="6 7" key="1">
    <citation type="journal article" date="2017" name="Chemistry">
        <title>Isolation, Biosynthesis and Chemical Modifications of Rubterolones A-F: Rare Tropolone Alkaloids from Actinomadura sp. 5-2.</title>
        <authorList>
            <person name="Guo H."/>
            <person name="Benndorf R."/>
            <person name="Leichnitz D."/>
            <person name="Klassen J.L."/>
            <person name="Vollmers J."/>
            <person name="Gorls H."/>
            <person name="Steinacker M."/>
            <person name="Weigel C."/>
            <person name="Dahse H.M."/>
            <person name="Kaster A.K."/>
            <person name="de Beer Z.W."/>
            <person name="Poulsen M."/>
            <person name="Beemelmanns C."/>
        </authorList>
    </citation>
    <scope>NUCLEOTIDE SEQUENCE [LARGE SCALE GENOMIC DNA]</scope>
    <source>
        <strain evidence="6 7">5-2</strain>
    </source>
</reference>
<dbReference type="EMBL" id="MTBP01000001">
    <property type="protein sequence ID" value="POM26379.1"/>
    <property type="molecule type" value="Genomic_DNA"/>
</dbReference>
<keyword evidence="3" id="KW-0238">DNA-binding</keyword>
<dbReference type="Pfam" id="PF00126">
    <property type="entry name" value="HTH_1"/>
    <property type="match status" value="1"/>
</dbReference>
<dbReference type="InterPro" id="IPR036390">
    <property type="entry name" value="WH_DNA-bd_sf"/>
</dbReference>
<dbReference type="AlphaFoldDB" id="A0A2P4UMZ9"/>
<evidence type="ECO:0000256" key="2">
    <source>
        <dbReference type="ARBA" id="ARBA00023015"/>
    </source>
</evidence>
<dbReference type="GO" id="GO:0003700">
    <property type="term" value="F:DNA-binding transcription factor activity"/>
    <property type="evidence" value="ECO:0007669"/>
    <property type="project" value="InterPro"/>
</dbReference>
<evidence type="ECO:0000256" key="4">
    <source>
        <dbReference type="ARBA" id="ARBA00023163"/>
    </source>
</evidence>
<protein>
    <submittedName>
        <fullName evidence="6">HTH-type transcriptional activator CmpR</fullName>
    </submittedName>
</protein>
<evidence type="ECO:0000259" key="5">
    <source>
        <dbReference type="PROSITE" id="PS50931"/>
    </source>
</evidence>
<dbReference type="PANTHER" id="PTHR30346">
    <property type="entry name" value="TRANSCRIPTIONAL DUAL REGULATOR HCAR-RELATED"/>
    <property type="match status" value="1"/>
</dbReference>
<comment type="caution">
    <text evidence="6">The sequence shown here is derived from an EMBL/GenBank/DDBJ whole genome shotgun (WGS) entry which is preliminary data.</text>
</comment>
<dbReference type="InterPro" id="IPR005119">
    <property type="entry name" value="LysR_subst-bd"/>
</dbReference>
<dbReference type="Gene3D" id="3.40.190.290">
    <property type="match status" value="1"/>
</dbReference>
<dbReference type="CDD" id="cd05466">
    <property type="entry name" value="PBP2_LTTR_substrate"/>
    <property type="match status" value="1"/>
</dbReference>
<comment type="similarity">
    <text evidence="1">Belongs to the LysR transcriptional regulatory family.</text>
</comment>
<evidence type="ECO:0000313" key="7">
    <source>
        <dbReference type="Proteomes" id="UP000242367"/>
    </source>
</evidence>
<keyword evidence="2" id="KW-0805">Transcription regulation</keyword>
<dbReference type="InterPro" id="IPR036388">
    <property type="entry name" value="WH-like_DNA-bd_sf"/>
</dbReference>
<sequence>MDVDLRDLELLAATADAGSLTAAAERLYVSQPALSQRLTRLEDRLGMPLFDRAGRRLVPNAAGRRMLVAAHHVLNELRSATRDVREIRDGRDRRVRFTAECSTTLQWLPPVIRAFRERCPRAEVRVESVPDDAPVPALLTDHIDVALITKPHPEMDRVSLTRLFDDEMVAVVPADHPWAGRSHLTARDFTDAHLILYDSYDQTRIPSIPLPLPPRARPARITTMPVVTELVVEMVAAGQGATILPNWVAAPYTGSHDLALVQIGAVPMTRTWYLGTRQGPRTPLLQTFVDELVARLTPEAPRSVVRAGSSS</sequence>
<name>A0A2P4UMZ9_9ACTN</name>
<dbReference type="SUPFAM" id="SSF53850">
    <property type="entry name" value="Periplasmic binding protein-like II"/>
    <property type="match status" value="1"/>
</dbReference>
<keyword evidence="4" id="KW-0804">Transcription</keyword>
<evidence type="ECO:0000313" key="6">
    <source>
        <dbReference type="EMBL" id="POM26379.1"/>
    </source>
</evidence>
<dbReference type="Gene3D" id="1.10.10.10">
    <property type="entry name" value="Winged helix-like DNA-binding domain superfamily/Winged helix DNA-binding domain"/>
    <property type="match status" value="1"/>
</dbReference>
<proteinExistence type="inferred from homology"/>
<dbReference type="SUPFAM" id="SSF46785">
    <property type="entry name" value="Winged helix' DNA-binding domain"/>
    <property type="match status" value="1"/>
</dbReference>
<dbReference type="RefSeq" id="WP_103561357.1">
    <property type="nucleotide sequence ID" value="NZ_MTBP01000001.1"/>
</dbReference>
<dbReference type="PROSITE" id="PS50931">
    <property type="entry name" value="HTH_LYSR"/>
    <property type="match status" value="1"/>
</dbReference>
<dbReference type="GO" id="GO:0032993">
    <property type="term" value="C:protein-DNA complex"/>
    <property type="evidence" value="ECO:0007669"/>
    <property type="project" value="TreeGrafter"/>
</dbReference>
<accession>A0A2P4UMZ9</accession>
<dbReference type="InterPro" id="IPR000847">
    <property type="entry name" value="LysR_HTH_N"/>
</dbReference>
<evidence type="ECO:0000256" key="3">
    <source>
        <dbReference type="ARBA" id="ARBA00023125"/>
    </source>
</evidence>
<gene>
    <name evidence="6" type="primary">cmpR_1</name>
    <name evidence="6" type="ORF">BTM25_07780</name>
</gene>
<dbReference type="PRINTS" id="PR00039">
    <property type="entry name" value="HTHLYSR"/>
</dbReference>
<dbReference type="FunFam" id="1.10.10.10:FF:000001">
    <property type="entry name" value="LysR family transcriptional regulator"/>
    <property type="match status" value="1"/>
</dbReference>